<evidence type="ECO:0000313" key="6">
    <source>
        <dbReference type="EMBL" id="CAL5139649.1"/>
    </source>
</evidence>
<feature type="coiled-coil region" evidence="3">
    <location>
        <begin position="109"/>
        <end position="201"/>
    </location>
</feature>
<dbReference type="GO" id="GO:0004857">
    <property type="term" value="F:enzyme inhibitor activity"/>
    <property type="evidence" value="ECO:0007669"/>
    <property type="project" value="TreeGrafter"/>
</dbReference>
<dbReference type="GO" id="GO:0019901">
    <property type="term" value="F:protein kinase binding"/>
    <property type="evidence" value="ECO:0007669"/>
    <property type="project" value="InterPro"/>
</dbReference>
<feature type="region of interest" description="Disordered" evidence="4">
    <location>
        <begin position="32"/>
        <end position="76"/>
    </location>
</feature>
<dbReference type="Proteomes" id="UP001497525">
    <property type="component" value="Unassembled WGS sequence"/>
</dbReference>
<keyword evidence="3" id="KW-0175">Coiled coil</keyword>
<keyword evidence="1" id="KW-0217">Developmental protein</keyword>
<dbReference type="AlphaFoldDB" id="A0AAV2TTV8"/>
<evidence type="ECO:0000256" key="3">
    <source>
        <dbReference type="SAM" id="Coils"/>
    </source>
</evidence>
<dbReference type="InterPro" id="IPR031775">
    <property type="entry name" value="PRKG1_interact"/>
</dbReference>
<feature type="domain" description="cGMP-dependent protein kinase interacting" evidence="5">
    <location>
        <begin position="104"/>
        <end position="199"/>
    </location>
</feature>
<feature type="compositionally biased region" description="Low complexity" evidence="4">
    <location>
        <begin position="67"/>
        <end position="76"/>
    </location>
</feature>
<dbReference type="Gene3D" id="6.10.250.1820">
    <property type="match status" value="1"/>
</dbReference>
<organism evidence="6 7">
    <name type="scientific">Calicophoron daubneyi</name>
    <name type="common">Rumen fluke</name>
    <name type="synonym">Paramphistomum daubneyi</name>
    <dbReference type="NCBI Taxonomy" id="300641"/>
    <lineage>
        <taxon>Eukaryota</taxon>
        <taxon>Metazoa</taxon>
        <taxon>Spiralia</taxon>
        <taxon>Lophotrochozoa</taxon>
        <taxon>Platyhelminthes</taxon>
        <taxon>Trematoda</taxon>
        <taxon>Digenea</taxon>
        <taxon>Plagiorchiida</taxon>
        <taxon>Pronocephalata</taxon>
        <taxon>Paramphistomoidea</taxon>
        <taxon>Paramphistomidae</taxon>
        <taxon>Calicophoron</taxon>
    </lineage>
</organism>
<dbReference type="PANTHER" id="PTHR24179:SF21">
    <property type="entry name" value="MYOSIN BINDING SUBUNIT, ISOFORM O"/>
    <property type="match status" value="1"/>
</dbReference>
<dbReference type="Pfam" id="PF15898">
    <property type="entry name" value="PRKG1_interact"/>
    <property type="match status" value="1"/>
</dbReference>
<feature type="compositionally biased region" description="Low complexity" evidence="4">
    <location>
        <begin position="41"/>
        <end position="59"/>
    </location>
</feature>
<name>A0AAV2TTV8_CALDB</name>
<proteinExistence type="predicted"/>
<dbReference type="GO" id="GO:0019208">
    <property type="term" value="F:phosphatase regulator activity"/>
    <property type="evidence" value="ECO:0007669"/>
    <property type="project" value="TreeGrafter"/>
</dbReference>
<evidence type="ECO:0000313" key="7">
    <source>
        <dbReference type="Proteomes" id="UP001497525"/>
    </source>
</evidence>
<protein>
    <recommendedName>
        <fullName evidence="5">cGMP-dependent protein kinase interacting domain-containing protein</fullName>
    </recommendedName>
</protein>
<evidence type="ECO:0000256" key="4">
    <source>
        <dbReference type="SAM" id="MobiDB-lite"/>
    </source>
</evidence>
<evidence type="ECO:0000256" key="1">
    <source>
        <dbReference type="ARBA" id="ARBA00022473"/>
    </source>
</evidence>
<keyword evidence="2" id="KW-0677">Repeat</keyword>
<dbReference type="EMBL" id="CAXLJL010000623">
    <property type="protein sequence ID" value="CAL5139649.1"/>
    <property type="molecule type" value="Genomic_DNA"/>
</dbReference>
<comment type="caution">
    <text evidence="6">The sequence shown here is derived from an EMBL/GenBank/DDBJ whole genome shotgun (WGS) entry which is preliminary data.</text>
</comment>
<evidence type="ECO:0000259" key="5">
    <source>
        <dbReference type="Pfam" id="PF15898"/>
    </source>
</evidence>
<evidence type="ECO:0000256" key="2">
    <source>
        <dbReference type="ARBA" id="ARBA00022737"/>
    </source>
</evidence>
<dbReference type="GO" id="GO:0005737">
    <property type="term" value="C:cytoplasm"/>
    <property type="evidence" value="ECO:0007669"/>
    <property type="project" value="TreeGrafter"/>
</dbReference>
<gene>
    <name evidence="6" type="ORF">CDAUBV1_LOCUS14766</name>
</gene>
<reference evidence="6" key="1">
    <citation type="submission" date="2024-06" db="EMBL/GenBank/DDBJ databases">
        <authorList>
            <person name="Liu X."/>
            <person name="Lenzi L."/>
            <person name="Haldenby T S."/>
            <person name="Uol C."/>
        </authorList>
    </citation>
    <scope>NUCLEOTIDE SEQUENCE</scope>
</reference>
<accession>A0AAV2TTV8</accession>
<sequence length="202" mass="22647">MRLLALRVKQMLCYYQISGYLQPANRLSSAAFDSTPSSRYSSHNQSSKPSSSVSSLNTSTGTGLHYSRWSPNRSASSVSRSATTLGTSASWNADLNAAAGGPVDYKRLYEAEKAATDALREEIAVAERDVQDLQEQIEAARQTRRPSTAEQREPDDLLKIERRISECEEELKELQKLRTDSEKLRAEHRALVRVVSRLNREQ</sequence>
<dbReference type="PANTHER" id="PTHR24179">
    <property type="entry name" value="PROTEIN PHOSPHATASE 1 REGULATORY SUBUNIT 12"/>
    <property type="match status" value="1"/>
</dbReference>
<dbReference type="InterPro" id="IPR051226">
    <property type="entry name" value="PP1_Regulatory_Subunit"/>
</dbReference>